<comment type="caution">
    <text evidence="2">The sequence shown here is derived from an EMBL/GenBank/DDBJ whole genome shotgun (WGS) entry which is preliminary data.</text>
</comment>
<feature type="domain" description="YrdC-like" evidence="1">
    <location>
        <begin position="12"/>
        <end position="199"/>
    </location>
</feature>
<name>A0A3P2AAX0_9BACE</name>
<protein>
    <submittedName>
        <fullName evidence="2">Threonylcarbamoyl-AMP synthase</fullName>
    </submittedName>
    <submittedName>
        <fullName evidence="3">tRNA threonylcarbamoyl adenosine modification protein (Sua5/YciO/YrdC/YwlC family)</fullName>
    </submittedName>
</protein>
<dbReference type="PANTHER" id="PTHR42828:SF3">
    <property type="entry name" value="THREONYLCARBAMOYL-AMP SYNTHASE"/>
    <property type="match status" value="1"/>
</dbReference>
<organism evidence="2 4">
    <name type="scientific">Prevotella heparinolytica</name>
    <dbReference type="NCBI Taxonomy" id="28113"/>
    <lineage>
        <taxon>Bacteria</taxon>
        <taxon>Pseudomonadati</taxon>
        <taxon>Bacteroidota</taxon>
        <taxon>Bacteroidia</taxon>
        <taxon>Bacteroidales</taxon>
        <taxon>Bacteroidaceae</taxon>
        <taxon>Bacteroides</taxon>
    </lineage>
</organism>
<dbReference type="AlphaFoldDB" id="A0A3P2AAX0"/>
<dbReference type="Proteomes" id="UP000279562">
    <property type="component" value="Unassembled WGS sequence"/>
</dbReference>
<accession>A0A3P2AAX0</accession>
<dbReference type="Pfam" id="PF01300">
    <property type="entry name" value="Sua5_yciO_yrdC"/>
    <property type="match status" value="1"/>
</dbReference>
<proteinExistence type="predicted"/>
<dbReference type="Proteomes" id="UP000295600">
    <property type="component" value="Unassembled WGS sequence"/>
</dbReference>
<dbReference type="RefSeq" id="WP_125238819.1">
    <property type="nucleotide sequence ID" value="NZ_CALZWP010000005.1"/>
</dbReference>
<dbReference type="EMBL" id="RQYF01000015">
    <property type="protein sequence ID" value="RRD92085.1"/>
    <property type="molecule type" value="Genomic_DNA"/>
</dbReference>
<evidence type="ECO:0000259" key="1">
    <source>
        <dbReference type="PROSITE" id="PS51163"/>
    </source>
</evidence>
<evidence type="ECO:0000313" key="3">
    <source>
        <dbReference type="EMBL" id="TCO93034.1"/>
    </source>
</evidence>
<dbReference type="SUPFAM" id="SSF55821">
    <property type="entry name" value="YrdC/RibB"/>
    <property type="match status" value="1"/>
</dbReference>
<keyword evidence="4" id="KW-1185">Reference proteome</keyword>
<reference evidence="3 5" key="2">
    <citation type="submission" date="2019-03" db="EMBL/GenBank/DDBJ databases">
        <title>Genomic Encyclopedia of Type Strains, Phase IV (KMG-IV): sequencing the most valuable type-strain genomes for metagenomic binning, comparative biology and taxonomic classification.</title>
        <authorList>
            <person name="Goeker M."/>
        </authorList>
    </citation>
    <scope>NUCLEOTIDE SEQUENCE [LARGE SCALE GENOMIC DNA]</scope>
    <source>
        <strain evidence="3 5">DSM 23917</strain>
    </source>
</reference>
<evidence type="ECO:0000313" key="5">
    <source>
        <dbReference type="Proteomes" id="UP000295600"/>
    </source>
</evidence>
<dbReference type="PANTHER" id="PTHR42828">
    <property type="entry name" value="DHBP SYNTHASE RIBB-LIKE ALPHA/BETA DOMAIN-CONTAINING PROTEIN"/>
    <property type="match status" value="1"/>
</dbReference>
<sequence>MLLKLYEKNNNAADLQQVIDILNDGGIIIYPTDTMYAIGCHGLKERAIERICRLKDIDPKKNNLSIICYDLSKVSEYAKVDNATFKLMKRNLPGPFTFILAGTTRLPKIFRNRKEVGIRMPDNAIIQEIARLLDAPIMTATLPHDEHEDIEYCTDPELIEEKYGTAVNLIIDGGIGSTDLSTVVDCTNGEIEIVRQGTGWLDE</sequence>
<reference evidence="2 4" key="1">
    <citation type="submission" date="2018-11" db="EMBL/GenBank/DDBJ databases">
        <title>Genomes From Bacteria Associated with the Canine Oral Cavity: a Test Case for Automated Genome-Based Taxonomic Assignment.</title>
        <authorList>
            <person name="Coil D.A."/>
            <person name="Jospin G."/>
            <person name="Darling A.E."/>
            <person name="Wallis C."/>
            <person name="Davis I.J."/>
            <person name="Harris S."/>
            <person name="Eisen J.A."/>
            <person name="Holcombe L.J."/>
            <person name="O'Flynn C."/>
        </authorList>
    </citation>
    <scope>NUCLEOTIDE SEQUENCE [LARGE SCALE GENOMIC DNA]</scope>
    <source>
        <strain evidence="2 4">OH1047_COT-310</strain>
    </source>
</reference>
<evidence type="ECO:0000313" key="4">
    <source>
        <dbReference type="Proteomes" id="UP000279562"/>
    </source>
</evidence>
<dbReference type="Gene3D" id="3.90.870.10">
    <property type="entry name" value="DHBP synthase"/>
    <property type="match status" value="1"/>
</dbReference>
<evidence type="ECO:0000313" key="2">
    <source>
        <dbReference type="EMBL" id="RRD92085.1"/>
    </source>
</evidence>
<dbReference type="PROSITE" id="PS51163">
    <property type="entry name" value="YRDC"/>
    <property type="match status" value="1"/>
</dbReference>
<dbReference type="InterPro" id="IPR052532">
    <property type="entry name" value="SUA5_domain"/>
</dbReference>
<gene>
    <name evidence="2" type="ORF">EII33_05260</name>
    <name evidence="3" type="ORF">EV202_10817</name>
</gene>
<dbReference type="GO" id="GO:0003725">
    <property type="term" value="F:double-stranded RNA binding"/>
    <property type="evidence" value="ECO:0007669"/>
    <property type="project" value="InterPro"/>
</dbReference>
<dbReference type="EMBL" id="SLXB01000008">
    <property type="protein sequence ID" value="TCO93034.1"/>
    <property type="molecule type" value="Genomic_DNA"/>
</dbReference>
<dbReference type="NCBIfam" id="TIGR00057">
    <property type="entry name" value="L-threonylcarbamoyladenylate synthase"/>
    <property type="match status" value="1"/>
</dbReference>
<dbReference type="InterPro" id="IPR017945">
    <property type="entry name" value="DHBP_synth_RibB-like_a/b_dom"/>
</dbReference>
<dbReference type="InterPro" id="IPR006070">
    <property type="entry name" value="Sua5-like_dom"/>
</dbReference>